<name>A0AAN7JGS9_9MYRT</name>
<accession>A0AAN7JGS9</accession>
<reference evidence="1 2" key="1">
    <citation type="journal article" date="2023" name="Hortic Res">
        <title>Pangenome of water caltrop reveals structural variations and asymmetric subgenome divergence after allopolyploidization.</title>
        <authorList>
            <person name="Zhang X."/>
            <person name="Chen Y."/>
            <person name="Wang L."/>
            <person name="Yuan Y."/>
            <person name="Fang M."/>
            <person name="Shi L."/>
            <person name="Lu R."/>
            <person name="Comes H.P."/>
            <person name="Ma Y."/>
            <person name="Chen Y."/>
            <person name="Huang G."/>
            <person name="Zhou Y."/>
            <person name="Zheng Z."/>
            <person name="Qiu Y."/>
        </authorList>
    </citation>
    <scope>NUCLEOTIDE SEQUENCE [LARGE SCALE GENOMIC DNA]</scope>
    <source>
        <tissue evidence="1">Roots</tissue>
    </source>
</reference>
<gene>
    <name evidence="1" type="ORF">SAY87_001215</name>
</gene>
<protein>
    <submittedName>
        <fullName evidence="1">Uncharacterized protein</fullName>
    </submittedName>
</protein>
<evidence type="ECO:0000313" key="1">
    <source>
        <dbReference type="EMBL" id="KAK4743214.1"/>
    </source>
</evidence>
<dbReference type="EMBL" id="JAXIOK010000023">
    <property type="protein sequence ID" value="KAK4743214.1"/>
    <property type="molecule type" value="Genomic_DNA"/>
</dbReference>
<evidence type="ECO:0000313" key="2">
    <source>
        <dbReference type="Proteomes" id="UP001345219"/>
    </source>
</evidence>
<proteinExistence type="predicted"/>
<keyword evidence="2" id="KW-1185">Reference proteome</keyword>
<comment type="caution">
    <text evidence="1">The sequence shown here is derived from an EMBL/GenBank/DDBJ whole genome shotgun (WGS) entry which is preliminary data.</text>
</comment>
<dbReference type="AlphaFoldDB" id="A0AAN7JGS9"/>
<organism evidence="1 2">
    <name type="scientific">Trapa incisa</name>
    <dbReference type="NCBI Taxonomy" id="236973"/>
    <lineage>
        <taxon>Eukaryota</taxon>
        <taxon>Viridiplantae</taxon>
        <taxon>Streptophyta</taxon>
        <taxon>Embryophyta</taxon>
        <taxon>Tracheophyta</taxon>
        <taxon>Spermatophyta</taxon>
        <taxon>Magnoliopsida</taxon>
        <taxon>eudicotyledons</taxon>
        <taxon>Gunneridae</taxon>
        <taxon>Pentapetalae</taxon>
        <taxon>rosids</taxon>
        <taxon>malvids</taxon>
        <taxon>Myrtales</taxon>
        <taxon>Lythraceae</taxon>
        <taxon>Trapa</taxon>
    </lineage>
</organism>
<sequence>MDLNWVCGAIFGSTTPAQRKRPGEEMAHRGSKGTWEQEVKCFLQIHTHAHKFSNGIYMNMIELVGIEHHPHKHIPLQANSMAFTPTGGNFMSHHHHEDYQYYHLDHQGFASIPLTSSLRNIPWPPFAGTHTPFCT</sequence>
<dbReference type="Proteomes" id="UP001345219">
    <property type="component" value="Chromosome 1"/>
</dbReference>